<reference evidence="6 7" key="1">
    <citation type="journal article" date="2011" name="J. Bacteriol.">
        <title>Genome sequence of the mercury-methylating and pleomorphic Desulfovibrio africanus Strain Walvis Bay.</title>
        <authorList>
            <person name="Brown S.D."/>
            <person name="Wall J.D."/>
            <person name="Kucken A.M."/>
            <person name="Gilmour C.C."/>
            <person name="Podar M."/>
            <person name="Brandt C.C."/>
            <person name="Teshima H."/>
            <person name="Detter J.C."/>
            <person name="Han C.S."/>
            <person name="Land M.L."/>
            <person name="Lucas S."/>
            <person name="Han J."/>
            <person name="Pennacchio L."/>
            <person name="Nolan M."/>
            <person name="Pitluck S."/>
            <person name="Woyke T."/>
            <person name="Goodwin L."/>
            <person name="Palumbo A.V."/>
            <person name="Elias D.A."/>
        </authorList>
    </citation>
    <scope>NUCLEOTIDE SEQUENCE [LARGE SCALE GENOMIC DNA]</scope>
    <source>
        <strain evidence="6 7">Walvis Bay</strain>
    </source>
</reference>
<evidence type="ECO:0000259" key="4">
    <source>
        <dbReference type="PROSITE" id="PS50042"/>
    </source>
</evidence>
<keyword evidence="2" id="KW-0238">DNA-binding</keyword>
<dbReference type="GO" id="GO:0005829">
    <property type="term" value="C:cytosol"/>
    <property type="evidence" value="ECO:0007669"/>
    <property type="project" value="TreeGrafter"/>
</dbReference>
<dbReference type="GO" id="GO:0003677">
    <property type="term" value="F:DNA binding"/>
    <property type="evidence" value="ECO:0007669"/>
    <property type="project" value="UniProtKB-KW"/>
</dbReference>
<dbReference type="SMART" id="SM00419">
    <property type="entry name" value="HTH_CRP"/>
    <property type="match status" value="1"/>
</dbReference>
<dbReference type="InterPro" id="IPR014710">
    <property type="entry name" value="RmlC-like_jellyroll"/>
</dbReference>
<dbReference type="PANTHER" id="PTHR24567">
    <property type="entry name" value="CRP FAMILY TRANSCRIPTIONAL REGULATORY PROTEIN"/>
    <property type="match status" value="1"/>
</dbReference>
<dbReference type="SUPFAM" id="SSF46785">
    <property type="entry name" value="Winged helix' DNA-binding domain"/>
    <property type="match status" value="1"/>
</dbReference>
<evidence type="ECO:0000259" key="5">
    <source>
        <dbReference type="PROSITE" id="PS51063"/>
    </source>
</evidence>
<evidence type="ECO:0000256" key="2">
    <source>
        <dbReference type="ARBA" id="ARBA00023125"/>
    </source>
</evidence>
<organism evidence="6 7">
    <name type="scientific">Desulfocurvibacter africanus subsp. africanus str. Walvis Bay</name>
    <dbReference type="NCBI Taxonomy" id="690850"/>
    <lineage>
        <taxon>Bacteria</taxon>
        <taxon>Pseudomonadati</taxon>
        <taxon>Thermodesulfobacteriota</taxon>
        <taxon>Desulfovibrionia</taxon>
        <taxon>Desulfovibrionales</taxon>
        <taxon>Desulfovibrionaceae</taxon>
        <taxon>Desulfocurvibacter</taxon>
    </lineage>
</organism>
<dbReference type="InterPro" id="IPR000595">
    <property type="entry name" value="cNMP-bd_dom"/>
</dbReference>
<dbReference type="Proteomes" id="UP000007844">
    <property type="component" value="Chromosome"/>
</dbReference>
<feature type="domain" description="Cyclic nucleotide-binding" evidence="4">
    <location>
        <begin position="12"/>
        <end position="132"/>
    </location>
</feature>
<dbReference type="InterPro" id="IPR050397">
    <property type="entry name" value="Env_Response_Regulators"/>
</dbReference>
<proteinExistence type="predicted"/>
<dbReference type="STRING" id="690850.Desaf_1783"/>
<dbReference type="KEGG" id="daf:Desaf_1783"/>
<dbReference type="RefSeq" id="WP_014259879.1">
    <property type="nucleotide sequence ID" value="NC_016629.1"/>
</dbReference>
<name>F3Z211_DESAF</name>
<protein>
    <submittedName>
        <fullName evidence="6">Transcriptional regulator, Crp/Fnr family</fullName>
    </submittedName>
</protein>
<evidence type="ECO:0000256" key="1">
    <source>
        <dbReference type="ARBA" id="ARBA00023015"/>
    </source>
</evidence>
<accession>F3Z211</accession>
<evidence type="ECO:0000313" key="6">
    <source>
        <dbReference type="EMBL" id="EGJ50119.1"/>
    </source>
</evidence>
<dbReference type="EMBL" id="CP003221">
    <property type="protein sequence ID" value="EGJ50119.1"/>
    <property type="molecule type" value="Genomic_DNA"/>
</dbReference>
<gene>
    <name evidence="6" type="ORF">Desaf_1783</name>
</gene>
<keyword evidence="3" id="KW-0804">Transcription</keyword>
<dbReference type="Pfam" id="PF13545">
    <property type="entry name" value="HTH_Crp_2"/>
    <property type="match status" value="1"/>
</dbReference>
<feature type="domain" description="HTH crp-type" evidence="5">
    <location>
        <begin position="146"/>
        <end position="215"/>
    </location>
</feature>
<dbReference type="PANTHER" id="PTHR24567:SF68">
    <property type="entry name" value="DNA-BINDING TRANSCRIPTIONAL DUAL REGULATOR CRP"/>
    <property type="match status" value="1"/>
</dbReference>
<dbReference type="InterPro" id="IPR012318">
    <property type="entry name" value="HTH_CRP"/>
</dbReference>
<dbReference type="HOGENOM" id="CLU_075053_4_0_7"/>
<dbReference type="InterPro" id="IPR018490">
    <property type="entry name" value="cNMP-bd_dom_sf"/>
</dbReference>
<dbReference type="AlphaFoldDB" id="F3Z211"/>
<dbReference type="PRINTS" id="PR00034">
    <property type="entry name" value="HTHCRP"/>
</dbReference>
<dbReference type="SMART" id="SM00100">
    <property type="entry name" value="cNMP"/>
    <property type="match status" value="1"/>
</dbReference>
<dbReference type="Pfam" id="PF00027">
    <property type="entry name" value="cNMP_binding"/>
    <property type="match status" value="1"/>
</dbReference>
<dbReference type="SUPFAM" id="SSF51206">
    <property type="entry name" value="cAMP-binding domain-like"/>
    <property type="match status" value="1"/>
</dbReference>
<keyword evidence="1" id="KW-0805">Transcription regulation</keyword>
<dbReference type="InterPro" id="IPR036388">
    <property type="entry name" value="WH-like_DNA-bd_sf"/>
</dbReference>
<dbReference type="CDD" id="cd00038">
    <property type="entry name" value="CAP_ED"/>
    <property type="match status" value="1"/>
</dbReference>
<evidence type="ECO:0000256" key="3">
    <source>
        <dbReference type="ARBA" id="ARBA00023163"/>
    </source>
</evidence>
<dbReference type="InterPro" id="IPR036390">
    <property type="entry name" value="WH_DNA-bd_sf"/>
</dbReference>
<dbReference type="GO" id="GO:0003700">
    <property type="term" value="F:DNA-binding transcription factor activity"/>
    <property type="evidence" value="ECO:0007669"/>
    <property type="project" value="TreeGrafter"/>
</dbReference>
<dbReference type="eggNOG" id="COG0664">
    <property type="taxonomic scope" value="Bacteria"/>
</dbReference>
<dbReference type="PROSITE" id="PS50042">
    <property type="entry name" value="CNMP_BINDING_3"/>
    <property type="match status" value="1"/>
</dbReference>
<dbReference type="Gene3D" id="2.60.120.10">
    <property type="entry name" value="Jelly Rolls"/>
    <property type="match status" value="1"/>
</dbReference>
<sequence>MSLANTLSSVPLFTGLQPDQLERIARIAVDRPVDRGQMLFFERGEAEGFYIVAEGKVKIFRSAPDGREAVLHIYGVGESFGEVPMFMGGRFPASAAAVEKGKVIFLPRAELARLIREDATLAMNMLASLSGKLREFAGKIEALTLQEIPQRLSAYLLDLSEREGDADAVELDMAKGLLASFLGATRETLSRALSRMAEQNFIEVKGRTIRLLDRAGLEDLASGEVRL</sequence>
<evidence type="ECO:0000313" key="7">
    <source>
        <dbReference type="Proteomes" id="UP000007844"/>
    </source>
</evidence>
<keyword evidence="7" id="KW-1185">Reference proteome</keyword>
<dbReference type="CDD" id="cd00092">
    <property type="entry name" value="HTH_CRP"/>
    <property type="match status" value="1"/>
</dbReference>
<dbReference type="Gene3D" id="1.10.10.10">
    <property type="entry name" value="Winged helix-like DNA-binding domain superfamily/Winged helix DNA-binding domain"/>
    <property type="match status" value="1"/>
</dbReference>
<dbReference type="PROSITE" id="PS51063">
    <property type="entry name" value="HTH_CRP_2"/>
    <property type="match status" value="1"/>
</dbReference>